<accession>A0A8H5D1V1</accession>
<gene>
    <name evidence="3" type="ORF">D9756_008634</name>
</gene>
<proteinExistence type="predicted"/>
<dbReference type="GO" id="GO:1990071">
    <property type="term" value="C:TRAPPII protein complex"/>
    <property type="evidence" value="ECO:0007669"/>
    <property type="project" value="InterPro"/>
</dbReference>
<dbReference type="GO" id="GO:0005802">
    <property type="term" value="C:trans-Golgi network"/>
    <property type="evidence" value="ECO:0007669"/>
    <property type="project" value="TreeGrafter"/>
</dbReference>
<dbReference type="Pfam" id="PF12735">
    <property type="entry name" value="IgD3_Trs65"/>
    <property type="match status" value="1"/>
</dbReference>
<evidence type="ECO:0000259" key="2">
    <source>
        <dbReference type="Pfam" id="PF12735"/>
    </source>
</evidence>
<dbReference type="PANTHER" id="PTHR28159:SF1">
    <property type="entry name" value="TRAFFICKING PROTEIN PARTICLE COMPLEX II-SPECIFIC SUBUNIT 65"/>
    <property type="match status" value="1"/>
</dbReference>
<feature type="compositionally biased region" description="Acidic residues" evidence="1">
    <location>
        <begin position="100"/>
        <end position="112"/>
    </location>
</feature>
<dbReference type="InterPro" id="IPR024662">
    <property type="entry name" value="Trs65"/>
</dbReference>
<protein>
    <recommendedName>
        <fullName evidence="2">Trafficking protein particle complex II-specific subunit 65 IgD3 domain-containing protein</fullName>
    </recommendedName>
</protein>
<dbReference type="OrthoDB" id="24630at2759"/>
<dbReference type="PANTHER" id="PTHR28159">
    <property type="entry name" value="TRAFFICKING PROTEIN PARTICLE COMPLEX II-SPECIFIC SUBUNIT 65"/>
    <property type="match status" value="1"/>
</dbReference>
<name>A0A8H5D1V1_9AGAR</name>
<comment type="caution">
    <text evidence="3">The sequence shown here is derived from an EMBL/GenBank/DDBJ whole genome shotgun (WGS) entry which is preliminary data.</text>
</comment>
<dbReference type="InterPro" id="IPR055420">
    <property type="entry name" value="IgD3_Trs65"/>
</dbReference>
<dbReference type="GO" id="GO:0006891">
    <property type="term" value="P:intra-Golgi vesicle-mediated transport"/>
    <property type="evidence" value="ECO:0007669"/>
    <property type="project" value="InterPro"/>
</dbReference>
<evidence type="ECO:0000256" key="1">
    <source>
        <dbReference type="SAM" id="MobiDB-lite"/>
    </source>
</evidence>
<feature type="region of interest" description="Disordered" evidence="1">
    <location>
        <begin position="1"/>
        <end position="65"/>
    </location>
</feature>
<keyword evidence="4" id="KW-1185">Reference proteome</keyword>
<evidence type="ECO:0000313" key="3">
    <source>
        <dbReference type="EMBL" id="KAF5350617.1"/>
    </source>
</evidence>
<sequence>MSHAPVVSQMSGGVVGPSLEARRGRGVGMGEPPNTPVPHPHAQLQQQQLQYSAGHGSAGNERGTVVENLDGGDAVVVSVGLLNVIKRGGVGRHKKAFAAVDDEDDKQEEETDSTSAPSSSPSSSEADETSDQGSTGSQPELGVRKIYPLHSFTLDIFVFGKSERTRRFKISYVERRRRRKGGAGVADESGGVDGSAGTARKMGYPGIMPMEGRVRIGPLLPSACQSVRMEFLAVSPGVHSIKALTLTDIESGHSINLRVITLIPLLVG</sequence>
<dbReference type="EMBL" id="JAACJO010000014">
    <property type="protein sequence ID" value="KAF5350617.1"/>
    <property type="molecule type" value="Genomic_DNA"/>
</dbReference>
<dbReference type="Proteomes" id="UP000559027">
    <property type="component" value="Unassembled WGS sequence"/>
</dbReference>
<dbReference type="AlphaFoldDB" id="A0A8H5D1V1"/>
<feature type="compositionally biased region" description="Low complexity" evidence="1">
    <location>
        <begin position="113"/>
        <end position="124"/>
    </location>
</feature>
<reference evidence="3 4" key="1">
    <citation type="journal article" date="2020" name="ISME J.">
        <title>Uncovering the hidden diversity of litter-decomposition mechanisms in mushroom-forming fungi.</title>
        <authorList>
            <person name="Floudas D."/>
            <person name="Bentzer J."/>
            <person name="Ahren D."/>
            <person name="Johansson T."/>
            <person name="Persson P."/>
            <person name="Tunlid A."/>
        </authorList>
    </citation>
    <scope>NUCLEOTIDE SEQUENCE [LARGE SCALE GENOMIC DNA]</scope>
    <source>
        <strain evidence="3 4">CBS 146.42</strain>
    </source>
</reference>
<evidence type="ECO:0000313" key="4">
    <source>
        <dbReference type="Proteomes" id="UP000559027"/>
    </source>
</evidence>
<feature type="domain" description="Trafficking protein particle complex II-specific subunit 65 IgD3" evidence="2">
    <location>
        <begin position="209"/>
        <end position="258"/>
    </location>
</feature>
<feature type="region of interest" description="Disordered" evidence="1">
    <location>
        <begin position="98"/>
        <end position="142"/>
    </location>
</feature>
<organism evidence="3 4">
    <name type="scientific">Leucocoprinus leucothites</name>
    <dbReference type="NCBI Taxonomy" id="201217"/>
    <lineage>
        <taxon>Eukaryota</taxon>
        <taxon>Fungi</taxon>
        <taxon>Dikarya</taxon>
        <taxon>Basidiomycota</taxon>
        <taxon>Agaricomycotina</taxon>
        <taxon>Agaricomycetes</taxon>
        <taxon>Agaricomycetidae</taxon>
        <taxon>Agaricales</taxon>
        <taxon>Agaricineae</taxon>
        <taxon>Agaricaceae</taxon>
        <taxon>Leucocoprinus</taxon>
    </lineage>
</organism>